<dbReference type="PANTHER" id="PTHR47389">
    <property type="entry name" value="OS09G0436400 PROTEIN"/>
    <property type="match status" value="1"/>
</dbReference>
<dbReference type="InterPro" id="IPR036034">
    <property type="entry name" value="PDZ_sf"/>
</dbReference>
<dbReference type="PANTHER" id="PTHR47389:SF5">
    <property type="entry name" value="OS09G0436700 PROTEIN"/>
    <property type="match status" value="1"/>
</dbReference>
<dbReference type="STRING" id="888268.A0A1E5UMV8"/>
<proteinExistence type="predicted"/>
<sequence length="315" mass="35094">MKRKVFESGEQTATDPNKPFQNQKKAKQSGWSRPAGVLVSVPEIKAVAARLLDRSRTKDAENRQPETAASSAGGECSGASPAVATIAARPLPLRCPPCPKNGTRRQVREWNMECRRISKLVAQGPLTKLVENLPTLRKPHWHRRRCGQLKRQGDGSGCGRLHHGSVIWQCSGIVVSWDEAKKCARILTSYHIVCDRGTLPDPIPKNGYGGPVIDHDGNVIGMASISTMLTCIEMWMKFRSVELLDVSSREQIYYSSNIKSGYIVDKVLFDSTAEKVGIRRGDVIVSFDELGVHLYLRWKILSSSFENQNIFAFYI</sequence>
<feature type="region of interest" description="Disordered" evidence="1">
    <location>
        <begin position="1"/>
        <end position="35"/>
    </location>
</feature>
<dbReference type="EMBL" id="LWDX02070772">
    <property type="protein sequence ID" value="OEL14224.1"/>
    <property type="molecule type" value="Genomic_DNA"/>
</dbReference>
<gene>
    <name evidence="2" type="ORF">BAE44_0024755</name>
</gene>
<protein>
    <recommendedName>
        <fullName evidence="4">PDZ domain-containing protein</fullName>
    </recommendedName>
</protein>
<reference evidence="2 3" key="1">
    <citation type="submission" date="2016-09" db="EMBL/GenBank/DDBJ databases">
        <title>The draft genome of Dichanthelium oligosanthes: A C3 panicoid grass species.</title>
        <authorList>
            <person name="Studer A.J."/>
            <person name="Schnable J.C."/>
            <person name="Brutnell T.P."/>
        </authorList>
    </citation>
    <scope>NUCLEOTIDE SEQUENCE [LARGE SCALE GENOMIC DNA]</scope>
    <source>
        <strain evidence="3">cv. Kellogg 1175</strain>
        <tissue evidence="2">Leaf</tissue>
    </source>
</reference>
<feature type="compositionally biased region" description="Low complexity" evidence="1">
    <location>
        <begin position="68"/>
        <end position="79"/>
    </location>
</feature>
<keyword evidence="3" id="KW-1185">Reference proteome</keyword>
<name>A0A1E5UMV8_9POAL</name>
<feature type="compositionally biased region" description="Polar residues" evidence="1">
    <location>
        <begin position="9"/>
        <end position="23"/>
    </location>
</feature>
<dbReference type="OrthoDB" id="4217619at2759"/>
<dbReference type="SUPFAM" id="SSF50156">
    <property type="entry name" value="PDZ domain-like"/>
    <property type="match status" value="1"/>
</dbReference>
<dbReference type="Gene3D" id="2.30.42.10">
    <property type="match status" value="1"/>
</dbReference>
<organism evidence="2 3">
    <name type="scientific">Dichanthelium oligosanthes</name>
    <dbReference type="NCBI Taxonomy" id="888268"/>
    <lineage>
        <taxon>Eukaryota</taxon>
        <taxon>Viridiplantae</taxon>
        <taxon>Streptophyta</taxon>
        <taxon>Embryophyta</taxon>
        <taxon>Tracheophyta</taxon>
        <taxon>Spermatophyta</taxon>
        <taxon>Magnoliopsida</taxon>
        <taxon>Liliopsida</taxon>
        <taxon>Poales</taxon>
        <taxon>Poaceae</taxon>
        <taxon>PACMAD clade</taxon>
        <taxon>Panicoideae</taxon>
        <taxon>Panicodae</taxon>
        <taxon>Paniceae</taxon>
        <taxon>Dichantheliinae</taxon>
        <taxon>Dichanthelium</taxon>
    </lineage>
</organism>
<evidence type="ECO:0000313" key="2">
    <source>
        <dbReference type="EMBL" id="OEL14224.1"/>
    </source>
</evidence>
<dbReference type="AlphaFoldDB" id="A0A1E5UMV8"/>
<feature type="compositionally biased region" description="Basic and acidic residues" evidence="1">
    <location>
        <begin position="55"/>
        <end position="64"/>
    </location>
</feature>
<comment type="caution">
    <text evidence="2">The sequence shown here is derived from an EMBL/GenBank/DDBJ whole genome shotgun (WGS) entry which is preliminary data.</text>
</comment>
<evidence type="ECO:0008006" key="4">
    <source>
        <dbReference type="Google" id="ProtNLM"/>
    </source>
</evidence>
<feature type="region of interest" description="Disordered" evidence="1">
    <location>
        <begin position="55"/>
        <end position="79"/>
    </location>
</feature>
<evidence type="ECO:0000256" key="1">
    <source>
        <dbReference type="SAM" id="MobiDB-lite"/>
    </source>
</evidence>
<evidence type="ECO:0000313" key="3">
    <source>
        <dbReference type="Proteomes" id="UP000095767"/>
    </source>
</evidence>
<accession>A0A1E5UMV8</accession>
<dbReference type="Proteomes" id="UP000095767">
    <property type="component" value="Unassembled WGS sequence"/>
</dbReference>